<keyword evidence="3 6" id="KW-0812">Transmembrane</keyword>
<dbReference type="PANTHER" id="PTHR30250:SF11">
    <property type="entry name" value="O-ANTIGEN TRANSPORTER-RELATED"/>
    <property type="match status" value="1"/>
</dbReference>
<keyword evidence="2" id="KW-1003">Cell membrane</keyword>
<reference evidence="7 8" key="1">
    <citation type="submission" date="2017-04" db="EMBL/GenBank/DDBJ databases">
        <title>A new member of the family Flavobacteriaceae isolated from ascidians.</title>
        <authorList>
            <person name="Chen L."/>
        </authorList>
    </citation>
    <scope>NUCLEOTIDE SEQUENCE [LARGE SCALE GENOMIC DNA]</scope>
    <source>
        <strain evidence="7 8">HQA918</strain>
    </source>
</reference>
<comment type="caution">
    <text evidence="7">The sequence shown here is derived from an EMBL/GenBank/DDBJ whole genome shotgun (WGS) entry which is preliminary data.</text>
</comment>
<evidence type="ECO:0000256" key="5">
    <source>
        <dbReference type="ARBA" id="ARBA00023136"/>
    </source>
</evidence>
<gene>
    <name evidence="7" type="ORF">B7P33_03585</name>
</gene>
<dbReference type="InterPro" id="IPR050833">
    <property type="entry name" value="Poly_Biosynth_Transport"/>
</dbReference>
<keyword evidence="8" id="KW-1185">Reference proteome</keyword>
<comment type="subcellular location">
    <subcellularLocation>
        <location evidence="1">Cell membrane</location>
        <topology evidence="1">Multi-pass membrane protein</topology>
    </subcellularLocation>
</comment>
<feature type="transmembrane region" description="Helical" evidence="6">
    <location>
        <begin position="342"/>
        <end position="359"/>
    </location>
</feature>
<name>A0A2A4GEF5_9FLAO</name>
<dbReference type="AlphaFoldDB" id="A0A2A4GEF5"/>
<feature type="transmembrane region" description="Helical" evidence="6">
    <location>
        <begin position="147"/>
        <end position="167"/>
    </location>
</feature>
<dbReference type="RefSeq" id="WP_097441910.1">
    <property type="nucleotide sequence ID" value="NZ_NBWU01000001.1"/>
</dbReference>
<feature type="transmembrane region" description="Helical" evidence="6">
    <location>
        <begin position="453"/>
        <end position="470"/>
    </location>
</feature>
<evidence type="ECO:0000313" key="7">
    <source>
        <dbReference type="EMBL" id="PCE66388.1"/>
    </source>
</evidence>
<feature type="transmembrane region" description="Helical" evidence="6">
    <location>
        <begin position="12"/>
        <end position="32"/>
    </location>
</feature>
<evidence type="ECO:0000256" key="3">
    <source>
        <dbReference type="ARBA" id="ARBA00022692"/>
    </source>
</evidence>
<sequence length="482" mass="55231">MSAIKKLFHQTAIYGLATVLPRMFSFILTPLYTEVMETGDYGKVTYYFSYFAIFNVLLSYGMETAFFRFFNQEPNKPKVIATSLLSMLTSSMFFLVLGLSIKPSLTYWINIPLEYLSYFIFILVLDALAVIPFAYLRAKGRPGRYAWVKITNVLINLGLNLFFLILLPKMADSFLGGLYKPDFEIHYVFISNLIASLVTLALVGGIYLRSHYYFDLELFERMMKYAFPVLVAGLAFTVNEVFDKILLMQLLPDDIAEDQVGIYGACYKMSVFMTLFATAFRLGIEPFFFSHANNKNPQKAYAMVTNYFVVIGSIILLATVVFSDWLKHILMRNEDYFEAMDVVPILLLAAFCLGIYHNLSVWYKVTDRTRWGAYISLVGAALTLVINFVFIPKYGFMASAWATLAAYGSMALLSYFIGKRYYPVPYNNRKIVFYMSVSVLLSVIAFYGFNRNVWLGIPLLLAFLALTYKLEHQNIRKILQKT</sequence>
<feature type="transmembrane region" description="Helical" evidence="6">
    <location>
        <begin position="371"/>
        <end position="390"/>
    </location>
</feature>
<evidence type="ECO:0000256" key="4">
    <source>
        <dbReference type="ARBA" id="ARBA00022989"/>
    </source>
</evidence>
<organism evidence="7 8">
    <name type="scientific">Sediminicola luteus</name>
    <dbReference type="NCBI Taxonomy" id="319238"/>
    <lineage>
        <taxon>Bacteria</taxon>
        <taxon>Pseudomonadati</taxon>
        <taxon>Bacteroidota</taxon>
        <taxon>Flavobacteriia</taxon>
        <taxon>Flavobacteriales</taxon>
        <taxon>Flavobacteriaceae</taxon>
        <taxon>Sediminicola</taxon>
    </lineage>
</organism>
<evidence type="ECO:0000256" key="2">
    <source>
        <dbReference type="ARBA" id="ARBA00022475"/>
    </source>
</evidence>
<evidence type="ECO:0000256" key="1">
    <source>
        <dbReference type="ARBA" id="ARBA00004651"/>
    </source>
</evidence>
<dbReference type="Proteomes" id="UP000219559">
    <property type="component" value="Unassembled WGS sequence"/>
</dbReference>
<feature type="transmembrane region" description="Helical" evidence="6">
    <location>
        <begin position="116"/>
        <end position="135"/>
    </location>
</feature>
<proteinExistence type="predicted"/>
<dbReference type="EMBL" id="NBWU01000001">
    <property type="protein sequence ID" value="PCE66388.1"/>
    <property type="molecule type" value="Genomic_DNA"/>
</dbReference>
<feature type="transmembrane region" description="Helical" evidence="6">
    <location>
        <begin position="430"/>
        <end position="447"/>
    </location>
</feature>
<keyword evidence="5 6" id="KW-0472">Membrane</keyword>
<feature type="transmembrane region" description="Helical" evidence="6">
    <location>
        <begin position="44"/>
        <end position="67"/>
    </location>
</feature>
<dbReference type="OrthoDB" id="9814608at2"/>
<keyword evidence="4 6" id="KW-1133">Transmembrane helix</keyword>
<feature type="transmembrane region" description="Helical" evidence="6">
    <location>
        <begin position="187"/>
        <end position="210"/>
    </location>
</feature>
<feature type="transmembrane region" description="Helical" evidence="6">
    <location>
        <begin position="79"/>
        <end position="101"/>
    </location>
</feature>
<feature type="transmembrane region" description="Helical" evidence="6">
    <location>
        <begin position="304"/>
        <end position="322"/>
    </location>
</feature>
<feature type="transmembrane region" description="Helical" evidence="6">
    <location>
        <begin position="222"/>
        <end position="242"/>
    </location>
</feature>
<evidence type="ECO:0000313" key="8">
    <source>
        <dbReference type="Proteomes" id="UP000219559"/>
    </source>
</evidence>
<dbReference type="Pfam" id="PF01943">
    <property type="entry name" value="Polysacc_synt"/>
    <property type="match status" value="1"/>
</dbReference>
<dbReference type="PANTHER" id="PTHR30250">
    <property type="entry name" value="PST FAMILY PREDICTED COLANIC ACID TRANSPORTER"/>
    <property type="match status" value="1"/>
</dbReference>
<dbReference type="GO" id="GO:0005886">
    <property type="term" value="C:plasma membrane"/>
    <property type="evidence" value="ECO:0007669"/>
    <property type="project" value="UniProtKB-SubCell"/>
</dbReference>
<feature type="transmembrane region" description="Helical" evidence="6">
    <location>
        <begin position="396"/>
        <end position="418"/>
    </location>
</feature>
<dbReference type="InterPro" id="IPR002797">
    <property type="entry name" value="Polysacc_synth"/>
</dbReference>
<evidence type="ECO:0000256" key="6">
    <source>
        <dbReference type="SAM" id="Phobius"/>
    </source>
</evidence>
<protein>
    <submittedName>
        <fullName evidence="7">Polysaccharide biosynthesis protein</fullName>
    </submittedName>
</protein>
<accession>A0A2A4GEF5</accession>
<feature type="transmembrane region" description="Helical" evidence="6">
    <location>
        <begin position="262"/>
        <end position="284"/>
    </location>
</feature>